<dbReference type="InterPro" id="IPR016181">
    <property type="entry name" value="Acyl_CoA_acyltransferase"/>
</dbReference>
<reference evidence="4" key="1">
    <citation type="submission" date="2019-04" db="EMBL/GenBank/DDBJ databases">
        <title>Evolution of Biomass-Degrading Anaerobic Consortia Revealed by Metagenomics.</title>
        <authorList>
            <person name="Peng X."/>
        </authorList>
    </citation>
    <scope>NUCLEOTIDE SEQUENCE</scope>
    <source>
        <strain evidence="4">SIG12</strain>
    </source>
</reference>
<name>A0A8T3VIQ2_9EURY</name>
<dbReference type="PANTHER" id="PTHR43800:SF1">
    <property type="entry name" value="PEPTIDYL-LYSINE N-ACETYLTRANSFERASE YJAB"/>
    <property type="match status" value="1"/>
</dbReference>
<dbReference type="PANTHER" id="PTHR43800">
    <property type="entry name" value="PEPTIDYL-LYSINE N-ACETYLTRANSFERASE YJAB"/>
    <property type="match status" value="1"/>
</dbReference>
<keyword evidence="1" id="KW-0808">Transferase</keyword>
<sequence>MKICKATEDDLPEILALQYLAFQSEVKLFKNKKDLPLKQTLDELTDELNKGVILKLILDDDTIIGSVRAYTKDGTTHIGKLMVHPDYRKRGLGTGLMEKIENCFLNTRYELFTASKSVNNIEFYKKRGYEIFAKKRINEELVLIYMQKPAK</sequence>
<dbReference type="CDD" id="cd04301">
    <property type="entry name" value="NAT_SF"/>
    <property type="match status" value="1"/>
</dbReference>
<evidence type="ECO:0000256" key="1">
    <source>
        <dbReference type="ARBA" id="ARBA00022679"/>
    </source>
</evidence>
<comment type="caution">
    <text evidence="4">The sequence shown here is derived from an EMBL/GenBank/DDBJ whole genome shotgun (WGS) entry which is preliminary data.</text>
</comment>
<organism evidence="4 5">
    <name type="scientific">Methanobrevibacter millerae</name>
    <dbReference type="NCBI Taxonomy" id="230361"/>
    <lineage>
        <taxon>Archaea</taxon>
        <taxon>Methanobacteriati</taxon>
        <taxon>Methanobacteriota</taxon>
        <taxon>Methanomada group</taxon>
        <taxon>Methanobacteria</taxon>
        <taxon>Methanobacteriales</taxon>
        <taxon>Methanobacteriaceae</taxon>
        <taxon>Methanobrevibacter</taxon>
    </lineage>
</organism>
<feature type="domain" description="N-acetyltransferase" evidence="3">
    <location>
        <begin position="1"/>
        <end position="151"/>
    </location>
</feature>
<proteinExistence type="predicted"/>
<gene>
    <name evidence="4" type="ORF">E7Z73_05445</name>
</gene>
<dbReference type="RefSeq" id="WP_303736816.1">
    <property type="nucleotide sequence ID" value="NZ_SUTE01000040.1"/>
</dbReference>
<protein>
    <submittedName>
        <fullName evidence="4">GNAT family N-acetyltransferase</fullName>
    </submittedName>
</protein>
<dbReference type="EMBL" id="SUTE01000040">
    <property type="protein sequence ID" value="MBE6505173.1"/>
    <property type="molecule type" value="Genomic_DNA"/>
</dbReference>
<accession>A0A8T3VIQ2</accession>
<dbReference type="InterPro" id="IPR000182">
    <property type="entry name" value="GNAT_dom"/>
</dbReference>
<evidence type="ECO:0000313" key="4">
    <source>
        <dbReference type="EMBL" id="MBE6505173.1"/>
    </source>
</evidence>
<evidence type="ECO:0000313" key="5">
    <source>
        <dbReference type="Proteomes" id="UP000762703"/>
    </source>
</evidence>
<dbReference type="AlphaFoldDB" id="A0A8T3VIQ2"/>
<dbReference type="GO" id="GO:0016747">
    <property type="term" value="F:acyltransferase activity, transferring groups other than amino-acyl groups"/>
    <property type="evidence" value="ECO:0007669"/>
    <property type="project" value="InterPro"/>
</dbReference>
<dbReference type="Pfam" id="PF00583">
    <property type="entry name" value="Acetyltransf_1"/>
    <property type="match status" value="1"/>
</dbReference>
<evidence type="ECO:0000256" key="2">
    <source>
        <dbReference type="ARBA" id="ARBA00023315"/>
    </source>
</evidence>
<keyword evidence="2" id="KW-0012">Acyltransferase</keyword>
<dbReference type="Gene3D" id="3.40.630.30">
    <property type="match status" value="1"/>
</dbReference>
<evidence type="ECO:0000259" key="3">
    <source>
        <dbReference type="PROSITE" id="PS51186"/>
    </source>
</evidence>
<dbReference type="PROSITE" id="PS51186">
    <property type="entry name" value="GNAT"/>
    <property type="match status" value="1"/>
</dbReference>
<dbReference type="SUPFAM" id="SSF55729">
    <property type="entry name" value="Acyl-CoA N-acyltransferases (Nat)"/>
    <property type="match status" value="1"/>
</dbReference>
<dbReference type="Proteomes" id="UP000762703">
    <property type="component" value="Unassembled WGS sequence"/>
</dbReference>